<keyword evidence="4" id="KW-0547">Nucleotide-binding</keyword>
<dbReference type="GO" id="GO:0005524">
    <property type="term" value="F:ATP binding"/>
    <property type="evidence" value="ECO:0007669"/>
    <property type="project" value="UniProtKB-KW"/>
</dbReference>
<keyword evidence="3" id="KW-0808">Transferase</keyword>
<dbReference type="EMBL" id="VBUT01000011">
    <property type="protein sequence ID" value="TLF73887.1"/>
    <property type="molecule type" value="Genomic_DNA"/>
</dbReference>
<comment type="catalytic activity">
    <reaction evidence="8">
        <text>L-seryl-[protein] + ATP = O-phospho-L-seryl-[protein] + ADP + H(+)</text>
        <dbReference type="Rhea" id="RHEA:17989"/>
        <dbReference type="Rhea" id="RHEA-COMP:9863"/>
        <dbReference type="Rhea" id="RHEA-COMP:11604"/>
        <dbReference type="ChEBI" id="CHEBI:15378"/>
        <dbReference type="ChEBI" id="CHEBI:29999"/>
        <dbReference type="ChEBI" id="CHEBI:30616"/>
        <dbReference type="ChEBI" id="CHEBI:83421"/>
        <dbReference type="ChEBI" id="CHEBI:456216"/>
        <dbReference type="EC" id="2.7.11.1"/>
    </reaction>
</comment>
<keyword evidence="2 12" id="KW-0723">Serine/threonine-protein kinase</keyword>
<dbReference type="FunFam" id="3.30.200.20:FF:000035">
    <property type="entry name" value="Serine/threonine protein kinase Stk1"/>
    <property type="match status" value="1"/>
</dbReference>
<dbReference type="SMART" id="SM00220">
    <property type="entry name" value="S_TKc"/>
    <property type="match status" value="1"/>
</dbReference>
<evidence type="ECO:0000256" key="9">
    <source>
        <dbReference type="SAM" id="MobiDB-lite"/>
    </source>
</evidence>
<evidence type="ECO:0000256" key="3">
    <source>
        <dbReference type="ARBA" id="ARBA00022679"/>
    </source>
</evidence>
<sequence>MSGRLTPGVVFAGYQIEGVLGSGGMGTVYLARHPRLPRREAVKVLSPQHSSDDEFRARFVREAELAARLDHPNIIAVHDRGVAEELLWIAMQYVDGTDAAELIRRHPSGLAPPRVARIVTHAARGLDAAHRAGMLHRDVKPANLLIEARPGGDEWVYVTDFGIARAAGSATALTEPGVVVATLAYAAPEQLAARPVDQRADVYALGCTLFELLTGAKPFPRPTAAAVLHAHLQDPPPRATAVNPALPAAIDAVLAQALAKDPGQRFPTCGALAAAVSAVLLEPGPGPTAGPVDAAGHAPARPAETVPAPRRRWIGRAGMVAAALGSALVLAVIAGTVWAVGMGDDETSSPAVASTTTVSPSTRATAGGKTWGSHDFVVRSFPRLLPATPDAQGYQGLRCTAVDQDMRPVDVTAPVGRVARLRCSGNGAPVRGLTVDCLGDRSPNPVAPFSDMTVTGDQPWSRVSGSGRVIWGDVLSEGSTVGTLLIGFDLAGPGREHCQVLVLGGANGQELYDTWWPAVPI</sequence>
<evidence type="ECO:0000256" key="2">
    <source>
        <dbReference type="ARBA" id="ARBA00022527"/>
    </source>
</evidence>
<evidence type="ECO:0000256" key="7">
    <source>
        <dbReference type="ARBA" id="ARBA00047899"/>
    </source>
</evidence>
<evidence type="ECO:0000259" key="11">
    <source>
        <dbReference type="PROSITE" id="PS50011"/>
    </source>
</evidence>
<dbReference type="GO" id="GO:0045717">
    <property type="term" value="P:negative regulation of fatty acid biosynthetic process"/>
    <property type="evidence" value="ECO:0007669"/>
    <property type="project" value="UniProtKB-ARBA"/>
</dbReference>
<feature type="transmembrane region" description="Helical" evidence="10">
    <location>
        <begin position="12"/>
        <end position="31"/>
    </location>
</feature>
<evidence type="ECO:0000256" key="6">
    <source>
        <dbReference type="ARBA" id="ARBA00022840"/>
    </source>
</evidence>
<dbReference type="GO" id="GO:0004674">
    <property type="term" value="F:protein serine/threonine kinase activity"/>
    <property type="evidence" value="ECO:0007669"/>
    <property type="project" value="UniProtKB-KW"/>
</dbReference>
<dbReference type="PROSITE" id="PS50011">
    <property type="entry name" value="PROTEIN_KINASE_DOM"/>
    <property type="match status" value="1"/>
</dbReference>
<gene>
    <name evidence="12" type="ORF">FEK34_24405</name>
</gene>
<evidence type="ECO:0000256" key="10">
    <source>
        <dbReference type="SAM" id="Phobius"/>
    </source>
</evidence>
<reference evidence="12 13" key="1">
    <citation type="submission" date="2019-05" db="EMBL/GenBank/DDBJ databases">
        <title>Genomes sequences of two Nocardia cyriacigeorgica environmental isolates, type strains Nocardia asteroides ATCC 19247 and Nocardia cyriacigeorgica DSM 44484.</title>
        <authorList>
            <person name="Vautrin F."/>
            <person name="Bergeron E."/>
            <person name="Dubost A."/>
            <person name="Abrouk D."/>
            <person name="Rodriguez Nava V."/>
            <person name="Pujic P."/>
        </authorList>
    </citation>
    <scope>NUCLEOTIDE SEQUENCE [LARGE SCALE GENOMIC DNA]</scope>
    <source>
        <strain evidence="12 13">EML 446</strain>
    </source>
</reference>
<dbReference type="EC" id="2.7.11.1" evidence="1"/>
<dbReference type="FunFam" id="1.10.510.10:FF:000021">
    <property type="entry name" value="Serine/threonine protein kinase"/>
    <property type="match status" value="1"/>
</dbReference>
<organism evidence="12 13">
    <name type="scientific">Nocardia cyriacigeorgica</name>
    <dbReference type="NCBI Taxonomy" id="135487"/>
    <lineage>
        <taxon>Bacteria</taxon>
        <taxon>Bacillati</taxon>
        <taxon>Actinomycetota</taxon>
        <taxon>Actinomycetes</taxon>
        <taxon>Mycobacteriales</taxon>
        <taxon>Nocardiaceae</taxon>
        <taxon>Nocardia</taxon>
    </lineage>
</organism>
<evidence type="ECO:0000256" key="5">
    <source>
        <dbReference type="ARBA" id="ARBA00022777"/>
    </source>
</evidence>
<dbReference type="PANTHER" id="PTHR43289">
    <property type="entry name" value="MITOGEN-ACTIVATED PROTEIN KINASE KINASE KINASE 20-RELATED"/>
    <property type="match status" value="1"/>
</dbReference>
<keyword evidence="6" id="KW-0067">ATP-binding</keyword>
<accession>A0A5R8NH39</accession>
<comment type="caution">
    <text evidence="12">The sequence shown here is derived from an EMBL/GenBank/DDBJ whole genome shotgun (WGS) entry which is preliminary data.</text>
</comment>
<dbReference type="Proteomes" id="UP000306378">
    <property type="component" value="Unassembled WGS sequence"/>
</dbReference>
<proteinExistence type="predicted"/>
<feature type="transmembrane region" description="Helical" evidence="10">
    <location>
        <begin position="319"/>
        <end position="340"/>
    </location>
</feature>
<keyword evidence="10" id="KW-0472">Membrane</keyword>
<dbReference type="CDD" id="cd14014">
    <property type="entry name" value="STKc_PknB_like"/>
    <property type="match status" value="1"/>
</dbReference>
<dbReference type="InterPro" id="IPR011009">
    <property type="entry name" value="Kinase-like_dom_sf"/>
</dbReference>
<name>A0A5R8NH39_9NOCA</name>
<evidence type="ECO:0000313" key="12">
    <source>
        <dbReference type="EMBL" id="TLF73887.1"/>
    </source>
</evidence>
<evidence type="ECO:0000256" key="8">
    <source>
        <dbReference type="ARBA" id="ARBA00048679"/>
    </source>
</evidence>
<dbReference type="PANTHER" id="PTHR43289:SF6">
    <property type="entry name" value="SERINE_THREONINE-PROTEIN KINASE NEKL-3"/>
    <property type="match status" value="1"/>
</dbReference>
<evidence type="ECO:0000256" key="1">
    <source>
        <dbReference type="ARBA" id="ARBA00012513"/>
    </source>
</evidence>
<comment type="catalytic activity">
    <reaction evidence="7">
        <text>L-threonyl-[protein] + ATP = O-phospho-L-threonyl-[protein] + ADP + H(+)</text>
        <dbReference type="Rhea" id="RHEA:46608"/>
        <dbReference type="Rhea" id="RHEA-COMP:11060"/>
        <dbReference type="Rhea" id="RHEA-COMP:11605"/>
        <dbReference type="ChEBI" id="CHEBI:15378"/>
        <dbReference type="ChEBI" id="CHEBI:30013"/>
        <dbReference type="ChEBI" id="CHEBI:30616"/>
        <dbReference type="ChEBI" id="CHEBI:61977"/>
        <dbReference type="ChEBI" id="CHEBI:456216"/>
        <dbReference type="EC" id="2.7.11.1"/>
    </reaction>
</comment>
<protein>
    <recommendedName>
        <fullName evidence="1">non-specific serine/threonine protein kinase</fullName>
        <ecNumber evidence="1">2.7.11.1</ecNumber>
    </recommendedName>
</protein>
<feature type="compositionally biased region" description="Low complexity" evidence="9">
    <location>
        <begin position="348"/>
        <end position="366"/>
    </location>
</feature>
<dbReference type="AlphaFoldDB" id="A0A5R8NH39"/>
<dbReference type="InterPro" id="IPR000719">
    <property type="entry name" value="Prot_kinase_dom"/>
</dbReference>
<dbReference type="PROSITE" id="PS00108">
    <property type="entry name" value="PROTEIN_KINASE_ST"/>
    <property type="match status" value="1"/>
</dbReference>
<dbReference type="Gene3D" id="1.10.510.10">
    <property type="entry name" value="Transferase(Phosphotransferase) domain 1"/>
    <property type="match status" value="1"/>
</dbReference>
<keyword evidence="5 12" id="KW-0418">Kinase</keyword>
<keyword evidence="10" id="KW-0812">Transmembrane</keyword>
<dbReference type="InterPro" id="IPR008271">
    <property type="entry name" value="Ser/Thr_kinase_AS"/>
</dbReference>
<keyword evidence="10" id="KW-1133">Transmembrane helix</keyword>
<dbReference type="Pfam" id="PF00069">
    <property type="entry name" value="Pkinase"/>
    <property type="match status" value="1"/>
</dbReference>
<dbReference type="SUPFAM" id="SSF56112">
    <property type="entry name" value="Protein kinase-like (PK-like)"/>
    <property type="match status" value="1"/>
</dbReference>
<dbReference type="RefSeq" id="WP_138451430.1">
    <property type="nucleotide sequence ID" value="NZ_VBUT01000011.1"/>
</dbReference>
<evidence type="ECO:0000313" key="13">
    <source>
        <dbReference type="Proteomes" id="UP000306378"/>
    </source>
</evidence>
<evidence type="ECO:0000256" key="4">
    <source>
        <dbReference type="ARBA" id="ARBA00022741"/>
    </source>
</evidence>
<feature type="region of interest" description="Disordered" evidence="9">
    <location>
        <begin position="346"/>
        <end position="369"/>
    </location>
</feature>
<feature type="domain" description="Protein kinase" evidence="11">
    <location>
        <begin position="14"/>
        <end position="280"/>
    </location>
</feature>
<dbReference type="Gene3D" id="3.30.200.20">
    <property type="entry name" value="Phosphorylase Kinase, domain 1"/>
    <property type="match status" value="1"/>
</dbReference>